<proteinExistence type="inferred from homology"/>
<dbReference type="InterPro" id="IPR045249">
    <property type="entry name" value="HARBI1-like"/>
</dbReference>
<dbReference type="OrthoDB" id="8185584at2759"/>
<keyword evidence="6" id="KW-0378">Hydrolase</keyword>
<comment type="cofactor">
    <cofactor evidence="1">
        <name>a divalent metal cation</name>
        <dbReference type="ChEBI" id="CHEBI:60240"/>
    </cofactor>
</comment>
<evidence type="ECO:0000256" key="6">
    <source>
        <dbReference type="ARBA" id="ARBA00022801"/>
    </source>
</evidence>
<feature type="domain" description="DDE Tnp4" evidence="9">
    <location>
        <begin position="230"/>
        <end position="364"/>
    </location>
</feature>
<evidence type="ECO:0000313" key="11">
    <source>
        <dbReference type="Proteomes" id="UP000792457"/>
    </source>
</evidence>
<dbReference type="PANTHER" id="PTHR22930">
    <property type="match status" value="1"/>
</dbReference>
<reference evidence="10" key="1">
    <citation type="submission" date="2013-04" db="EMBL/GenBank/DDBJ databases">
        <authorList>
            <person name="Qu J."/>
            <person name="Murali S.C."/>
            <person name="Bandaranaike D."/>
            <person name="Bellair M."/>
            <person name="Blankenburg K."/>
            <person name="Chao H."/>
            <person name="Dinh H."/>
            <person name="Doddapaneni H."/>
            <person name="Downs B."/>
            <person name="Dugan-Rocha S."/>
            <person name="Elkadiri S."/>
            <person name="Gnanaolivu R.D."/>
            <person name="Hernandez B."/>
            <person name="Javaid M."/>
            <person name="Jayaseelan J.C."/>
            <person name="Lee S."/>
            <person name="Li M."/>
            <person name="Ming W."/>
            <person name="Munidasa M."/>
            <person name="Muniz J."/>
            <person name="Nguyen L."/>
            <person name="Ongeri F."/>
            <person name="Osuji N."/>
            <person name="Pu L.-L."/>
            <person name="Puazo M."/>
            <person name="Qu C."/>
            <person name="Quiroz J."/>
            <person name="Raj R."/>
            <person name="Weissenberger G."/>
            <person name="Xin Y."/>
            <person name="Zou X."/>
            <person name="Han Y."/>
            <person name="Richards S."/>
            <person name="Worley K."/>
            <person name="Muzny D."/>
            <person name="Gibbs R."/>
        </authorList>
    </citation>
    <scope>NUCLEOTIDE SEQUENCE</scope>
    <source>
        <strain evidence="10">Sampled in the wild</strain>
    </source>
</reference>
<dbReference type="PANTHER" id="PTHR22930:SF269">
    <property type="entry name" value="NUCLEASE HARBI1-LIKE PROTEIN"/>
    <property type="match status" value="1"/>
</dbReference>
<evidence type="ECO:0000256" key="3">
    <source>
        <dbReference type="ARBA" id="ARBA00006958"/>
    </source>
</evidence>
<keyword evidence="8" id="KW-0472">Membrane</keyword>
<evidence type="ECO:0000256" key="2">
    <source>
        <dbReference type="ARBA" id="ARBA00004123"/>
    </source>
</evidence>
<comment type="caution">
    <text evidence="10">The sequence shown here is derived from an EMBL/GenBank/DDBJ whole genome shotgun (WGS) entry which is preliminary data.</text>
</comment>
<dbReference type="GO" id="GO:0005634">
    <property type="term" value="C:nucleus"/>
    <property type="evidence" value="ECO:0007669"/>
    <property type="project" value="UniProtKB-SubCell"/>
</dbReference>
<dbReference type="Proteomes" id="UP000792457">
    <property type="component" value="Unassembled WGS sequence"/>
</dbReference>
<evidence type="ECO:0000256" key="7">
    <source>
        <dbReference type="ARBA" id="ARBA00023242"/>
    </source>
</evidence>
<keyword evidence="8" id="KW-0812">Transmembrane</keyword>
<dbReference type="AlphaFoldDB" id="A0A8K0NYC5"/>
<keyword evidence="8" id="KW-1133">Transmembrane helix</keyword>
<organism evidence="10 11">
    <name type="scientific">Ladona fulva</name>
    <name type="common">Scarce chaser dragonfly</name>
    <name type="synonym">Libellula fulva</name>
    <dbReference type="NCBI Taxonomy" id="123851"/>
    <lineage>
        <taxon>Eukaryota</taxon>
        <taxon>Metazoa</taxon>
        <taxon>Ecdysozoa</taxon>
        <taxon>Arthropoda</taxon>
        <taxon>Hexapoda</taxon>
        <taxon>Insecta</taxon>
        <taxon>Pterygota</taxon>
        <taxon>Palaeoptera</taxon>
        <taxon>Odonata</taxon>
        <taxon>Epiprocta</taxon>
        <taxon>Anisoptera</taxon>
        <taxon>Libelluloidea</taxon>
        <taxon>Libellulidae</taxon>
        <taxon>Ladona</taxon>
    </lineage>
</organism>
<dbReference type="GO" id="GO:0016787">
    <property type="term" value="F:hydrolase activity"/>
    <property type="evidence" value="ECO:0007669"/>
    <property type="project" value="UniProtKB-KW"/>
</dbReference>
<keyword evidence="11" id="KW-1185">Reference proteome</keyword>
<comment type="subcellular location">
    <subcellularLocation>
        <location evidence="2">Nucleus</location>
    </subcellularLocation>
</comment>
<name>A0A8K0NYC5_LADFU</name>
<evidence type="ECO:0000256" key="5">
    <source>
        <dbReference type="ARBA" id="ARBA00022723"/>
    </source>
</evidence>
<keyword evidence="5" id="KW-0479">Metal-binding</keyword>
<accession>A0A8K0NYC5</accession>
<keyword evidence="4" id="KW-0540">Nuclease</keyword>
<sequence>MAQQFSPHNEDQTRFAEHVKGEVEDVQDLARLGLCSFCKNDMDLDEARTITAAVALISMVMAAGIIINRRRRRSMWTRPWIQRREGGRGMLNMVHKELAVEDREAFRNFMRMTEEQFYEILGLIRNDIEKQETSMRDSISAEKRLSLTLRFLATGETYRSLMYSTRTHHSTISKIIPDMCDIIYRNLKRKYLKVPRTCQEWEDVALKFGSIWNFPMCLGAIDGKHIAFRSHSIVLLAVADALCRFIYDDVGVNGRVSDGGVFPIARNTLNFPPNKKLPNRQAEVPYVFVADDAFPLTPHILKPYPNRDLTEEKRNFNYRLSRARRTVENAFGILSNRFRVFQTKINLSPEKVETIVLAAVALHNFLCEKNGATYTASVEDDCPLLVLPQQAGKRPTQSALDIRKEYTNYFNAN</sequence>
<evidence type="ECO:0000256" key="1">
    <source>
        <dbReference type="ARBA" id="ARBA00001968"/>
    </source>
</evidence>
<evidence type="ECO:0000313" key="10">
    <source>
        <dbReference type="EMBL" id="KAG8226566.1"/>
    </source>
</evidence>
<keyword evidence="7" id="KW-0539">Nucleus</keyword>
<dbReference type="GO" id="GO:0004518">
    <property type="term" value="F:nuclease activity"/>
    <property type="evidence" value="ECO:0007669"/>
    <property type="project" value="UniProtKB-KW"/>
</dbReference>
<comment type="similarity">
    <text evidence="3">Belongs to the HARBI1 family.</text>
</comment>
<reference evidence="10" key="2">
    <citation type="submission" date="2017-10" db="EMBL/GenBank/DDBJ databases">
        <title>Ladona fulva Genome sequencing and assembly.</title>
        <authorList>
            <person name="Murali S."/>
            <person name="Richards S."/>
            <person name="Bandaranaike D."/>
            <person name="Bellair M."/>
            <person name="Blankenburg K."/>
            <person name="Chao H."/>
            <person name="Dinh H."/>
            <person name="Doddapaneni H."/>
            <person name="Dugan-Rocha S."/>
            <person name="Elkadiri S."/>
            <person name="Gnanaolivu R."/>
            <person name="Hernandez B."/>
            <person name="Skinner E."/>
            <person name="Javaid M."/>
            <person name="Lee S."/>
            <person name="Li M."/>
            <person name="Ming W."/>
            <person name="Munidasa M."/>
            <person name="Muniz J."/>
            <person name="Nguyen L."/>
            <person name="Hughes D."/>
            <person name="Osuji N."/>
            <person name="Pu L.-L."/>
            <person name="Puazo M."/>
            <person name="Qu C."/>
            <person name="Quiroz J."/>
            <person name="Raj R."/>
            <person name="Weissenberger G."/>
            <person name="Xin Y."/>
            <person name="Zou X."/>
            <person name="Han Y."/>
            <person name="Worley K."/>
            <person name="Muzny D."/>
            <person name="Gibbs R."/>
        </authorList>
    </citation>
    <scope>NUCLEOTIDE SEQUENCE</scope>
    <source>
        <strain evidence="10">Sampled in the wild</strain>
    </source>
</reference>
<gene>
    <name evidence="10" type="ORF">J437_LFUL004738</name>
</gene>
<dbReference type="Pfam" id="PF13359">
    <property type="entry name" value="DDE_Tnp_4"/>
    <property type="match status" value="1"/>
</dbReference>
<dbReference type="InterPro" id="IPR027806">
    <property type="entry name" value="HARBI1_dom"/>
</dbReference>
<evidence type="ECO:0000259" key="9">
    <source>
        <dbReference type="Pfam" id="PF13359"/>
    </source>
</evidence>
<protein>
    <recommendedName>
        <fullName evidence="9">DDE Tnp4 domain-containing protein</fullName>
    </recommendedName>
</protein>
<evidence type="ECO:0000256" key="4">
    <source>
        <dbReference type="ARBA" id="ARBA00022722"/>
    </source>
</evidence>
<feature type="transmembrane region" description="Helical" evidence="8">
    <location>
        <begin position="50"/>
        <end position="68"/>
    </location>
</feature>
<dbReference type="GO" id="GO:0046872">
    <property type="term" value="F:metal ion binding"/>
    <property type="evidence" value="ECO:0007669"/>
    <property type="project" value="UniProtKB-KW"/>
</dbReference>
<evidence type="ECO:0000256" key="8">
    <source>
        <dbReference type="SAM" id="Phobius"/>
    </source>
</evidence>
<dbReference type="EMBL" id="KZ308288">
    <property type="protein sequence ID" value="KAG8226566.1"/>
    <property type="molecule type" value="Genomic_DNA"/>
</dbReference>